<proteinExistence type="predicted"/>
<dbReference type="EMBL" id="DPIY01000004">
    <property type="protein sequence ID" value="HCT56127.1"/>
    <property type="molecule type" value="Genomic_DNA"/>
</dbReference>
<feature type="transmembrane region" description="Helical" evidence="1">
    <location>
        <begin position="25"/>
        <end position="46"/>
    </location>
</feature>
<sequence>MDHVVPAAIVYVESAEKEGWDLSSIVAAVVGLSSAIIAIVSACLSYKAVIATRKSAILAYKATRKAADISRRATEDATVSANDNAIKLFNRAQKHSRKLQLIEFKERKAEREQADKSSLDLLKLDINERREQERRVREARRTAILDAVKIEVRRILLTGIEHQTSLWDKTPLPADLSYTIPLCQRITDHAGLLEGELITQINELVWFVDATGRALRNRAKALAFEAKNNLPFEPPPVDRQTKYWIRGTTYHAYRLLEGMDDFGEAHETMSLFRVTRLTMFSRFYVPLSRRVFRLYSREMTELEKIEDRIEQGEGQSEE</sequence>
<name>A0A3D4V744_9BACT</name>
<organism evidence="2 3">
    <name type="scientific">Gemmatimonas aurantiaca</name>
    <dbReference type="NCBI Taxonomy" id="173480"/>
    <lineage>
        <taxon>Bacteria</taxon>
        <taxon>Pseudomonadati</taxon>
        <taxon>Gemmatimonadota</taxon>
        <taxon>Gemmatimonadia</taxon>
        <taxon>Gemmatimonadales</taxon>
        <taxon>Gemmatimonadaceae</taxon>
        <taxon>Gemmatimonas</taxon>
    </lineage>
</organism>
<keyword evidence="1" id="KW-0812">Transmembrane</keyword>
<dbReference type="AlphaFoldDB" id="A0A3D4V744"/>
<protein>
    <recommendedName>
        <fullName evidence="4">DUF4760 domain-containing protein</fullName>
    </recommendedName>
</protein>
<keyword evidence="1" id="KW-0472">Membrane</keyword>
<evidence type="ECO:0000313" key="2">
    <source>
        <dbReference type="EMBL" id="HCT56127.1"/>
    </source>
</evidence>
<comment type="caution">
    <text evidence="2">The sequence shown here is derived from an EMBL/GenBank/DDBJ whole genome shotgun (WGS) entry which is preliminary data.</text>
</comment>
<dbReference type="Proteomes" id="UP000264071">
    <property type="component" value="Unassembled WGS sequence"/>
</dbReference>
<keyword evidence="1" id="KW-1133">Transmembrane helix</keyword>
<evidence type="ECO:0008006" key="4">
    <source>
        <dbReference type="Google" id="ProtNLM"/>
    </source>
</evidence>
<accession>A0A3D4V744</accession>
<reference evidence="2 3" key="1">
    <citation type="journal article" date="2018" name="Nat. Biotechnol.">
        <title>A standardized bacterial taxonomy based on genome phylogeny substantially revises the tree of life.</title>
        <authorList>
            <person name="Parks D.H."/>
            <person name="Chuvochina M."/>
            <person name="Waite D.W."/>
            <person name="Rinke C."/>
            <person name="Skarshewski A."/>
            <person name="Chaumeil P.A."/>
            <person name="Hugenholtz P."/>
        </authorList>
    </citation>
    <scope>NUCLEOTIDE SEQUENCE [LARGE SCALE GENOMIC DNA]</scope>
    <source>
        <strain evidence="2">UBA8844</strain>
    </source>
</reference>
<evidence type="ECO:0000313" key="3">
    <source>
        <dbReference type="Proteomes" id="UP000264071"/>
    </source>
</evidence>
<gene>
    <name evidence="2" type="ORF">DGD08_02825</name>
</gene>
<evidence type="ECO:0000256" key="1">
    <source>
        <dbReference type="SAM" id="Phobius"/>
    </source>
</evidence>